<evidence type="ECO:0000313" key="1">
    <source>
        <dbReference type="EMBL" id="MBB5340250.1"/>
    </source>
</evidence>
<proteinExistence type="predicted"/>
<dbReference type="EMBL" id="JACHEA010000001">
    <property type="protein sequence ID" value="MBB5340250.1"/>
    <property type="molecule type" value="Genomic_DNA"/>
</dbReference>
<accession>A0ACC5P0K5</accession>
<organism evidence="1 2">
    <name type="scientific">Tunturiibacter gelidiferens</name>
    <dbReference type="NCBI Taxonomy" id="3069689"/>
    <lineage>
        <taxon>Bacteria</taxon>
        <taxon>Pseudomonadati</taxon>
        <taxon>Acidobacteriota</taxon>
        <taxon>Terriglobia</taxon>
        <taxon>Terriglobales</taxon>
        <taxon>Acidobacteriaceae</taxon>
        <taxon>Tunturiibacter</taxon>
    </lineage>
</organism>
<evidence type="ECO:0000313" key="2">
    <source>
        <dbReference type="Proteomes" id="UP000569005"/>
    </source>
</evidence>
<gene>
    <name evidence="1" type="ORF">HDF13_002583</name>
</gene>
<protein>
    <submittedName>
        <fullName evidence="1">GT2 family glycosyltransferase</fullName>
    </submittedName>
</protein>
<dbReference type="Proteomes" id="UP000569005">
    <property type="component" value="Unassembled WGS sequence"/>
</dbReference>
<keyword evidence="2" id="KW-1185">Reference proteome</keyword>
<comment type="caution">
    <text evidence="1">The sequence shown here is derived from an EMBL/GenBank/DDBJ whole genome shotgun (WGS) entry which is preliminary data.</text>
</comment>
<sequence length="301" mass="34192">MQVVENLRHLIGIYNGHVLPIQVQCVIVLYKNTPAESKTIQSIVNCCKRRSDLAEQLSILIYDNSPYPQQTSPTNLPFLATEYRHDGQNGGLVAAYNYALRRAQQRKISWLIVLDQDTVVEDCFFPALLKELVALSTPNVCAVVPKLTRDGVMLSPQVVGKFWNKSIPFEFSGISDKHLTALNSAACLRIDALVKIGGFPLEYRLDYLDHVIFHRLQSAGGRIVVLDVTIQHCLSSMNLEAEMSIERYVSMLSAEWSFVKETEWGGGTLVHRLRLWKRAVVLFVKVRNRRYALQTLKYSLR</sequence>
<name>A0ACC5P0K5_9BACT</name>
<reference evidence="1" key="1">
    <citation type="submission" date="2020-08" db="EMBL/GenBank/DDBJ databases">
        <title>Genomic Encyclopedia of Type Strains, Phase IV (KMG-V): Genome sequencing to study the core and pangenomes of soil and plant-associated prokaryotes.</title>
        <authorList>
            <person name="Whitman W."/>
        </authorList>
    </citation>
    <scope>NUCLEOTIDE SEQUENCE</scope>
    <source>
        <strain evidence="1">M8UP15</strain>
    </source>
</reference>